<dbReference type="Proteomes" id="UP000030645">
    <property type="component" value="Unassembled WGS sequence"/>
</dbReference>
<evidence type="ECO:0000256" key="1">
    <source>
        <dbReference type="ARBA" id="ARBA00009861"/>
    </source>
</evidence>
<dbReference type="EMBL" id="KE343556">
    <property type="protein sequence ID" value="EXB34966.1"/>
    <property type="molecule type" value="Genomic_DNA"/>
</dbReference>
<gene>
    <name evidence="4" type="ORF">L484_001737</name>
</gene>
<keyword evidence="5" id="KW-1185">Reference proteome</keyword>
<organism evidence="4 5">
    <name type="scientific">Morus notabilis</name>
    <dbReference type="NCBI Taxonomy" id="981085"/>
    <lineage>
        <taxon>Eukaryota</taxon>
        <taxon>Viridiplantae</taxon>
        <taxon>Streptophyta</taxon>
        <taxon>Embryophyta</taxon>
        <taxon>Tracheophyta</taxon>
        <taxon>Spermatophyta</taxon>
        <taxon>Magnoliopsida</taxon>
        <taxon>eudicotyledons</taxon>
        <taxon>Gunneridae</taxon>
        <taxon>Pentapetalae</taxon>
        <taxon>rosids</taxon>
        <taxon>fabids</taxon>
        <taxon>Rosales</taxon>
        <taxon>Moraceae</taxon>
        <taxon>Moreae</taxon>
        <taxon>Morus</taxon>
    </lineage>
</organism>
<dbReference type="Gene3D" id="3.30.559.10">
    <property type="entry name" value="Chloramphenicol acetyltransferase-like domain"/>
    <property type="match status" value="2"/>
</dbReference>
<dbReference type="Pfam" id="PF02458">
    <property type="entry name" value="Transferase"/>
    <property type="match status" value="1"/>
</dbReference>
<evidence type="ECO:0000313" key="4">
    <source>
        <dbReference type="EMBL" id="EXB34966.1"/>
    </source>
</evidence>
<proteinExistence type="inferred from homology"/>
<protein>
    <submittedName>
        <fullName evidence="4">Salutaridinol 7-O-acetyltransferase</fullName>
    </submittedName>
</protein>
<dbReference type="InterPro" id="IPR023213">
    <property type="entry name" value="CAT-like_dom_sf"/>
</dbReference>
<evidence type="ECO:0000256" key="3">
    <source>
        <dbReference type="ARBA" id="ARBA00023315"/>
    </source>
</evidence>
<dbReference type="AlphaFoldDB" id="W9QMU4"/>
<dbReference type="GO" id="GO:0016746">
    <property type="term" value="F:acyltransferase activity"/>
    <property type="evidence" value="ECO:0007669"/>
    <property type="project" value="UniProtKB-KW"/>
</dbReference>
<name>W9QMU4_9ROSA</name>
<dbReference type="PANTHER" id="PTHR31623:SF122">
    <property type="entry name" value="HXXXD-TYPE ACYL-TRANSFERASE FAMILY PROTEIN"/>
    <property type="match status" value="1"/>
</dbReference>
<comment type="similarity">
    <text evidence="1">Belongs to the plant acyltransferase family.</text>
</comment>
<dbReference type="eggNOG" id="ENOG502QQQA">
    <property type="taxonomic scope" value="Eukaryota"/>
</dbReference>
<evidence type="ECO:0000313" key="5">
    <source>
        <dbReference type="Proteomes" id="UP000030645"/>
    </source>
</evidence>
<keyword evidence="3" id="KW-0012">Acyltransferase</keyword>
<dbReference type="KEGG" id="mnt:21410924"/>
<dbReference type="OrthoDB" id="1932220at2759"/>
<reference evidence="5" key="1">
    <citation type="submission" date="2013-01" db="EMBL/GenBank/DDBJ databases">
        <title>Draft Genome Sequence of a Mulberry Tree, Morus notabilis C.K. Schneid.</title>
        <authorList>
            <person name="He N."/>
            <person name="Zhao S."/>
        </authorList>
    </citation>
    <scope>NUCLEOTIDE SEQUENCE</scope>
</reference>
<evidence type="ECO:0000256" key="2">
    <source>
        <dbReference type="ARBA" id="ARBA00022679"/>
    </source>
</evidence>
<accession>W9QMU4</accession>
<dbReference type="PANTHER" id="PTHR31623">
    <property type="entry name" value="F21J9.9"/>
    <property type="match status" value="1"/>
</dbReference>
<sequence length="443" mass="48825">MAEELKVEIIGREIIKPSSPTPSHLKIFNLSCLDRIMVGVYTSLVLFYPNNNNILTSDKISNHLKKSLSEALTLFYPLAGKIKDNTVIECQDDGATYVEAKFNGLLSSFLDQDHKDEALIGRFLPAAMESPEAGTWPLLLVQATHFDCGGVAIGVCMSHKVGDAATLSIFLKTWAGNGIPDFEAASYYRSGDTFSYAPPASSVVAERAEHGVVKRCLFDKPKIAALKAKFASDSVKQPTRVEVVTALILRCLVEANSRSTSATPVKPRYSLMTQAVNLRKRLEPPLPNNSVGNFVGLSALQVENDIYNETSIEALECQLQDLVAKLRQGLKDFAQNKAERFRGDEADGLQAVVESFREVELFTRVGAEWIAFSSWCNFGFYEVDLGLGKPSSVTIPSYTYENLIYLMDTRDGDGVEIVLTLSKENVALFENRLQEILSLVSLN</sequence>
<keyword evidence="2 4" id="KW-0808">Transferase</keyword>
<dbReference type="STRING" id="981085.W9QMU4"/>